<dbReference type="Proteomes" id="UP001303046">
    <property type="component" value="Unassembled WGS sequence"/>
</dbReference>
<keyword evidence="2" id="KW-1185">Reference proteome</keyword>
<evidence type="ECO:0000313" key="1">
    <source>
        <dbReference type="EMBL" id="KAK6734086.1"/>
    </source>
</evidence>
<name>A0ABR1C7Z8_NECAM</name>
<protein>
    <submittedName>
        <fullName evidence="1">Uncharacterized protein</fullName>
    </submittedName>
</protein>
<accession>A0ABR1C7Z8</accession>
<evidence type="ECO:0000313" key="2">
    <source>
        <dbReference type="Proteomes" id="UP001303046"/>
    </source>
</evidence>
<proteinExistence type="predicted"/>
<gene>
    <name evidence="1" type="primary">Necator_chrII.g5494</name>
    <name evidence="1" type="ORF">RB195_017701</name>
</gene>
<dbReference type="EMBL" id="JAVFWL010000002">
    <property type="protein sequence ID" value="KAK6734086.1"/>
    <property type="molecule type" value="Genomic_DNA"/>
</dbReference>
<organism evidence="1 2">
    <name type="scientific">Necator americanus</name>
    <name type="common">Human hookworm</name>
    <dbReference type="NCBI Taxonomy" id="51031"/>
    <lineage>
        <taxon>Eukaryota</taxon>
        <taxon>Metazoa</taxon>
        <taxon>Ecdysozoa</taxon>
        <taxon>Nematoda</taxon>
        <taxon>Chromadorea</taxon>
        <taxon>Rhabditida</taxon>
        <taxon>Rhabditina</taxon>
        <taxon>Rhabditomorpha</taxon>
        <taxon>Strongyloidea</taxon>
        <taxon>Ancylostomatidae</taxon>
        <taxon>Bunostominae</taxon>
        <taxon>Necator</taxon>
    </lineage>
</organism>
<comment type="caution">
    <text evidence="1">The sequence shown here is derived from an EMBL/GenBank/DDBJ whole genome shotgun (WGS) entry which is preliminary data.</text>
</comment>
<sequence length="111" mass="12489">MHNISFPCESGFWTGFGLLSLPDGIIEMNPRVVRDSNQLDDESRPGQFMLYNSLQSQGPPARDTFFFSIWAGGTVRELRLFDLAVRIGFSVVAPFDDLITPLLHGENKELK</sequence>
<reference evidence="1 2" key="1">
    <citation type="submission" date="2023-08" db="EMBL/GenBank/DDBJ databases">
        <title>A Necator americanus chromosomal reference genome.</title>
        <authorList>
            <person name="Ilik V."/>
            <person name="Petrzelkova K.J."/>
            <person name="Pardy F."/>
            <person name="Fuh T."/>
            <person name="Niatou-Singa F.S."/>
            <person name="Gouil Q."/>
            <person name="Baker L."/>
            <person name="Ritchie M.E."/>
            <person name="Jex A.R."/>
            <person name="Gazzola D."/>
            <person name="Li H."/>
            <person name="Toshio Fujiwara R."/>
            <person name="Zhan B."/>
            <person name="Aroian R.V."/>
            <person name="Pafco B."/>
            <person name="Schwarz E.M."/>
        </authorList>
    </citation>
    <scope>NUCLEOTIDE SEQUENCE [LARGE SCALE GENOMIC DNA]</scope>
    <source>
        <strain evidence="1 2">Aroian</strain>
        <tissue evidence="1">Whole animal</tissue>
    </source>
</reference>